<dbReference type="Proteomes" id="UP000732377">
    <property type="component" value="Unassembled WGS sequence"/>
</dbReference>
<feature type="domain" description="MobA-like NTP transferase" evidence="1">
    <location>
        <begin position="7"/>
        <end position="33"/>
    </location>
</feature>
<name>A0A953I5H9_SYMTR</name>
<dbReference type="RefSeq" id="WP_420544310.1">
    <property type="nucleotide sequence ID" value="NZ_PIUK01000309.1"/>
</dbReference>
<organism evidence="2 3">
    <name type="scientific">Symbiobacterium thermophilum</name>
    <dbReference type="NCBI Taxonomy" id="2734"/>
    <lineage>
        <taxon>Bacteria</taxon>
        <taxon>Bacillati</taxon>
        <taxon>Bacillota</taxon>
        <taxon>Clostridia</taxon>
        <taxon>Eubacteriales</taxon>
        <taxon>Symbiobacteriaceae</taxon>
        <taxon>Symbiobacterium</taxon>
    </lineage>
</organism>
<evidence type="ECO:0000313" key="3">
    <source>
        <dbReference type="Proteomes" id="UP000732377"/>
    </source>
</evidence>
<evidence type="ECO:0000259" key="1">
    <source>
        <dbReference type="Pfam" id="PF12804"/>
    </source>
</evidence>
<comment type="caution">
    <text evidence="2">The sequence shown here is derived from an EMBL/GenBank/DDBJ whole genome shotgun (WGS) entry which is preliminary data.</text>
</comment>
<protein>
    <submittedName>
        <fullName evidence="2">Nucleotidyltransferase family protein</fullName>
    </submittedName>
</protein>
<evidence type="ECO:0000313" key="2">
    <source>
        <dbReference type="EMBL" id="MBY6278010.1"/>
    </source>
</evidence>
<feature type="non-terminal residue" evidence="2">
    <location>
        <position position="33"/>
    </location>
</feature>
<dbReference type="Gene3D" id="3.90.550.10">
    <property type="entry name" value="Spore Coat Polysaccharide Biosynthesis Protein SpsA, Chain A"/>
    <property type="match status" value="1"/>
</dbReference>
<dbReference type="InterPro" id="IPR029044">
    <property type="entry name" value="Nucleotide-diphossugar_trans"/>
</dbReference>
<reference evidence="2" key="1">
    <citation type="submission" date="2017-11" db="EMBL/GenBank/DDBJ databases">
        <title>Three new genomes from thermophilic consortium.</title>
        <authorList>
            <person name="Quaggio R."/>
            <person name="Amgarten D."/>
            <person name="Setubal J.C."/>
        </authorList>
    </citation>
    <scope>NUCLEOTIDE SEQUENCE</scope>
    <source>
        <strain evidence="2">ZCTH01-B2</strain>
    </source>
</reference>
<gene>
    <name evidence="2" type="ORF">CWE10_17880</name>
</gene>
<dbReference type="AlphaFoldDB" id="A0A953I5H9"/>
<dbReference type="EMBL" id="PIUK01000309">
    <property type="protein sequence ID" value="MBY6278010.1"/>
    <property type="molecule type" value="Genomic_DNA"/>
</dbReference>
<accession>A0A953I5H9</accession>
<sequence length="33" mass="3603">MGKNIWGIILASGCSTRMGRPKLLLPYKGKSII</sequence>
<dbReference type="SUPFAM" id="SSF53448">
    <property type="entry name" value="Nucleotide-diphospho-sugar transferases"/>
    <property type="match status" value="1"/>
</dbReference>
<dbReference type="GO" id="GO:0016779">
    <property type="term" value="F:nucleotidyltransferase activity"/>
    <property type="evidence" value="ECO:0007669"/>
    <property type="project" value="UniProtKB-ARBA"/>
</dbReference>
<dbReference type="Pfam" id="PF12804">
    <property type="entry name" value="NTP_transf_3"/>
    <property type="match status" value="1"/>
</dbReference>
<dbReference type="InterPro" id="IPR025877">
    <property type="entry name" value="MobA-like_NTP_Trfase"/>
</dbReference>
<proteinExistence type="predicted"/>